<dbReference type="SUPFAM" id="SSF46785">
    <property type="entry name" value="Winged helix' DNA-binding domain"/>
    <property type="match status" value="1"/>
</dbReference>
<evidence type="ECO:0000259" key="5">
    <source>
        <dbReference type="PROSITE" id="PS50931"/>
    </source>
</evidence>
<evidence type="ECO:0000256" key="4">
    <source>
        <dbReference type="ARBA" id="ARBA00023163"/>
    </source>
</evidence>
<gene>
    <name evidence="6" type="ORF">QL104_13930</name>
</gene>
<dbReference type="RefSeq" id="WP_085598272.1">
    <property type="nucleotide sequence ID" value="NZ_CP133164.1"/>
</dbReference>
<sequence length="342" mass="37504">MKALGVVNDIDLYISVTKTGSFSETGRLLGIPPSSVMRRINSLEKELETCLFNRSTKCLILTDIGLIFLEHAKNISRSIVHARTEVKEHTASTMGVLKVSAPVAFGRRHVAPLLSRILNHHPGLKIDFSLDDKVADPRIDNVDVCIKLGILPDSDLIPSRLADMRRVLCASPEYIRQHGCPQTLDDLSQHACLIHSSCSNLSLSWQFKVGGVLRKLIPDSRLSVNSAELLVDGALQGIGIIHAPTWLVYEQIASGQLVSFLDEYSVSAPQHGAIYALRARSSVVPAKTSLFINELKRSIGNPPYWDRPFTTAAPLAIPPLPFDSALQASLSWTSTMQNKSRA</sequence>
<name>A0ABY9NPT2_9PSED</name>
<evidence type="ECO:0000313" key="6">
    <source>
        <dbReference type="EMBL" id="WMN20442.1"/>
    </source>
</evidence>
<dbReference type="InterPro" id="IPR005119">
    <property type="entry name" value="LysR_subst-bd"/>
</dbReference>
<dbReference type="Proteomes" id="UP001237292">
    <property type="component" value="Chromosome"/>
</dbReference>
<organism evidence="6 7">
    <name type="scientific">Pseudomonas piscis</name>
    <dbReference type="NCBI Taxonomy" id="2614538"/>
    <lineage>
        <taxon>Bacteria</taxon>
        <taxon>Pseudomonadati</taxon>
        <taxon>Pseudomonadota</taxon>
        <taxon>Gammaproteobacteria</taxon>
        <taxon>Pseudomonadales</taxon>
        <taxon>Pseudomonadaceae</taxon>
        <taxon>Pseudomonas</taxon>
    </lineage>
</organism>
<evidence type="ECO:0000256" key="2">
    <source>
        <dbReference type="ARBA" id="ARBA00023015"/>
    </source>
</evidence>
<protein>
    <submittedName>
        <fullName evidence="6">LysR family transcriptional regulator</fullName>
    </submittedName>
</protein>
<dbReference type="Gene3D" id="3.40.190.290">
    <property type="match status" value="1"/>
</dbReference>
<dbReference type="Pfam" id="PF03466">
    <property type="entry name" value="LysR_substrate"/>
    <property type="match status" value="1"/>
</dbReference>
<dbReference type="CDD" id="cd08422">
    <property type="entry name" value="PBP2_CrgA_like"/>
    <property type="match status" value="1"/>
</dbReference>
<proteinExistence type="inferred from homology"/>
<reference evidence="6 7" key="1">
    <citation type="journal article" date="2023" name="Access Microbiol">
        <title>The genome of a steinernematid-associated Pseudomonas piscis bacterium encodes the biosynthesis of insect toxins.</title>
        <authorList>
            <person name="Awori R.M."/>
            <person name="Hendre P."/>
            <person name="Amugune N.O."/>
        </authorList>
    </citation>
    <scope>NUCLEOTIDE SEQUENCE [LARGE SCALE GENOMIC DNA]</scope>
    <source>
        <strain evidence="6 7">75</strain>
    </source>
</reference>
<evidence type="ECO:0000256" key="1">
    <source>
        <dbReference type="ARBA" id="ARBA00009437"/>
    </source>
</evidence>
<dbReference type="InterPro" id="IPR036388">
    <property type="entry name" value="WH-like_DNA-bd_sf"/>
</dbReference>
<dbReference type="PANTHER" id="PTHR30537">
    <property type="entry name" value="HTH-TYPE TRANSCRIPTIONAL REGULATOR"/>
    <property type="match status" value="1"/>
</dbReference>
<keyword evidence="3" id="KW-0238">DNA-binding</keyword>
<evidence type="ECO:0000313" key="7">
    <source>
        <dbReference type="Proteomes" id="UP001237292"/>
    </source>
</evidence>
<keyword evidence="2" id="KW-0805">Transcription regulation</keyword>
<dbReference type="PANTHER" id="PTHR30537:SF5">
    <property type="entry name" value="HTH-TYPE TRANSCRIPTIONAL ACTIVATOR TTDR-RELATED"/>
    <property type="match status" value="1"/>
</dbReference>
<dbReference type="Gene3D" id="1.10.10.10">
    <property type="entry name" value="Winged helix-like DNA-binding domain superfamily/Winged helix DNA-binding domain"/>
    <property type="match status" value="1"/>
</dbReference>
<dbReference type="PROSITE" id="PS50931">
    <property type="entry name" value="HTH_LYSR"/>
    <property type="match status" value="1"/>
</dbReference>
<keyword evidence="4" id="KW-0804">Transcription</keyword>
<dbReference type="InterPro" id="IPR036390">
    <property type="entry name" value="WH_DNA-bd_sf"/>
</dbReference>
<dbReference type="InterPro" id="IPR000847">
    <property type="entry name" value="LysR_HTH_N"/>
</dbReference>
<accession>A0ABY9NPT2</accession>
<comment type="similarity">
    <text evidence="1">Belongs to the LysR transcriptional regulatory family.</text>
</comment>
<dbReference type="SUPFAM" id="SSF53850">
    <property type="entry name" value="Periplasmic binding protein-like II"/>
    <property type="match status" value="1"/>
</dbReference>
<evidence type="ECO:0000256" key="3">
    <source>
        <dbReference type="ARBA" id="ARBA00023125"/>
    </source>
</evidence>
<feature type="domain" description="HTH lysR-type" evidence="5">
    <location>
        <begin position="18"/>
        <end position="62"/>
    </location>
</feature>
<dbReference type="Pfam" id="PF00126">
    <property type="entry name" value="HTH_1"/>
    <property type="match status" value="1"/>
</dbReference>
<dbReference type="InterPro" id="IPR058163">
    <property type="entry name" value="LysR-type_TF_proteobact-type"/>
</dbReference>
<keyword evidence="7" id="KW-1185">Reference proteome</keyword>
<dbReference type="EMBL" id="CP133164">
    <property type="protein sequence ID" value="WMN20442.1"/>
    <property type="molecule type" value="Genomic_DNA"/>
</dbReference>